<evidence type="ECO:0000313" key="11">
    <source>
        <dbReference type="Proteomes" id="UP000740883"/>
    </source>
</evidence>
<evidence type="ECO:0000256" key="1">
    <source>
        <dbReference type="ARBA" id="ARBA00010497"/>
    </source>
</evidence>
<evidence type="ECO:0000256" key="8">
    <source>
        <dbReference type="RuleBase" id="RU365076"/>
    </source>
</evidence>
<dbReference type="InterPro" id="IPR008930">
    <property type="entry name" value="Terpenoid_cyclase/PrenylTrfase"/>
</dbReference>
<evidence type="ECO:0000256" key="5">
    <source>
        <dbReference type="ARBA" id="ARBA00022737"/>
    </source>
</evidence>
<sequence length="309" mass="34953">MLSKHLQFIKHISEVRDVNFYLTEPTRISTVYWAVNAHKIMKKPQEHPQEILDFVMSCKNLDGGFGGNTGYPSTILTTFNALQILYILKHPYTDENTLKYICSRISPYGFFTNDRFKESDSRIQCSGVLSLRLYELLSKGDFSKESLSLKISEEIIFPRSEIVNFIMKCYNTDGGFGNIPGGESHNAFTFCCLSALRSLGALESFGESDLCRFIALRQHNNGGLSGRIGKKEDVCYSFWAYASLLMLGRREVVDEKKLMEFILSCESQKGGFSDRPGNEPDLYHLMFSLAALGLLGYKDLYCVDPGFCL</sequence>
<protein>
    <recommendedName>
        <fullName evidence="8">Geranylgeranyl transferase type-2 subunit beta</fullName>
        <ecNumber evidence="8">2.5.1.60</ecNumber>
    </recommendedName>
</protein>
<dbReference type="EMBL" id="SBJO01000069">
    <property type="protein sequence ID" value="KAF9763570.1"/>
    <property type="molecule type" value="Genomic_DNA"/>
</dbReference>
<dbReference type="OrthoDB" id="5428259at2759"/>
<comment type="catalytic activity">
    <reaction evidence="7 8">
        <text>geranylgeranyl diphosphate + L-cysteinyl-[protein] = S-geranylgeranyl-L-cysteinyl-[protein] + diphosphate</text>
        <dbReference type="Rhea" id="RHEA:21240"/>
        <dbReference type="Rhea" id="RHEA-COMP:10131"/>
        <dbReference type="Rhea" id="RHEA-COMP:11537"/>
        <dbReference type="ChEBI" id="CHEBI:29950"/>
        <dbReference type="ChEBI" id="CHEBI:33019"/>
        <dbReference type="ChEBI" id="CHEBI:57533"/>
        <dbReference type="ChEBI" id="CHEBI:86021"/>
        <dbReference type="EC" id="2.5.1.60"/>
    </reaction>
</comment>
<dbReference type="GO" id="GO:0046872">
    <property type="term" value="F:metal ion binding"/>
    <property type="evidence" value="ECO:0007669"/>
    <property type="project" value="UniProtKB-KW"/>
</dbReference>
<evidence type="ECO:0000256" key="6">
    <source>
        <dbReference type="ARBA" id="ARBA00022833"/>
    </source>
</evidence>
<evidence type="ECO:0000259" key="9">
    <source>
        <dbReference type="Pfam" id="PF00432"/>
    </source>
</evidence>
<evidence type="ECO:0000256" key="2">
    <source>
        <dbReference type="ARBA" id="ARBA00022602"/>
    </source>
</evidence>
<dbReference type="SUPFAM" id="SSF48239">
    <property type="entry name" value="Terpenoid cyclases/Protein prenyltransferases"/>
    <property type="match status" value="1"/>
</dbReference>
<dbReference type="GO" id="GO:0005968">
    <property type="term" value="C:Rab-protein geranylgeranyltransferase complex"/>
    <property type="evidence" value="ECO:0007669"/>
    <property type="project" value="UniProtKB-UniRule"/>
</dbReference>
<keyword evidence="4 8" id="KW-0479">Metal-binding</keyword>
<proteinExistence type="inferred from homology"/>
<comment type="caution">
    <text evidence="10">The sequence shown here is derived from an EMBL/GenBank/DDBJ whole genome shotgun (WGS) entry which is preliminary data.</text>
</comment>
<name>A0A9P6KZB4_9MICR</name>
<reference evidence="10 11" key="1">
    <citation type="journal article" date="2020" name="Genome Biol. Evol.">
        <title>Comparative genomics of strictly vertically transmitted, feminizing microsporidia endosymbionts of amphipod crustaceans.</title>
        <authorList>
            <person name="Cormier A."/>
            <person name="Chebbi M.A."/>
            <person name="Giraud I."/>
            <person name="Wattier R."/>
            <person name="Teixeira M."/>
            <person name="Gilbert C."/>
            <person name="Rigaud T."/>
            <person name="Cordaux R."/>
        </authorList>
    </citation>
    <scope>NUCLEOTIDE SEQUENCE [LARGE SCALE GENOMIC DNA]</scope>
    <source>
        <strain evidence="10 11">Ou3-Ou53</strain>
    </source>
</reference>
<keyword evidence="5" id="KW-0677">Repeat</keyword>
<feature type="domain" description="Prenyltransferase alpha-alpha toroid" evidence="9">
    <location>
        <begin position="3"/>
        <end position="309"/>
    </location>
</feature>
<dbReference type="CDD" id="cd02894">
    <property type="entry name" value="GGTase-II"/>
    <property type="match status" value="1"/>
</dbReference>
<dbReference type="InterPro" id="IPR001330">
    <property type="entry name" value="Prenyltrans"/>
</dbReference>
<keyword evidence="3 8" id="KW-0808">Transferase</keyword>
<comment type="similarity">
    <text evidence="1 8">Belongs to the protein prenyltransferase subunit beta family.</text>
</comment>
<keyword evidence="2 8" id="KW-0637">Prenyltransferase</keyword>
<dbReference type="EC" id="2.5.1.60" evidence="8"/>
<comment type="function">
    <text evidence="8">Catalyzes the transfer of a geranylgeranyl moiety from geranylgeranyl diphosphate to both cysteines of proteins with the C-terminal sequence -XXCC, -XCXC and -CCXX.</text>
</comment>
<evidence type="ECO:0000256" key="4">
    <source>
        <dbReference type="ARBA" id="ARBA00022723"/>
    </source>
</evidence>
<dbReference type="GO" id="GO:0004663">
    <property type="term" value="F:Rab geranylgeranyltransferase activity"/>
    <property type="evidence" value="ECO:0007669"/>
    <property type="project" value="UniProtKB-UniRule"/>
</dbReference>
<keyword evidence="6 8" id="KW-0862">Zinc</keyword>
<accession>A0A9P6KZB4</accession>
<evidence type="ECO:0000313" key="10">
    <source>
        <dbReference type="EMBL" id="KAF9763570.1"/>
    </source>
</evidence>
<dbReference type="Proteomes" id="UP000740883">
    <property type="component" value="Unassembled WGS sequence"/>
</dbReference>
<evidence type="ECO:0000256" key="3">
    <source>
        <dbReference type="ARBA" id="ARBA00022679"/>
    </source>
</evidence>
<dbReference type="PANTHER" id="PTHR11774">
    <property type="entry name" value="GERANYLGERANYL TRANSFERASE TYPE BETA SUBUNIT"/>
    <property type="match status" value="1"/>
</dbReference>
<gene>
    <name evidence="10" type="primary">ggtb-1</name>
    <name evidence="10" type="ORF">NGRA_1196</name>
</gene>
<dbReference type="InterPro" id="IPR045089">
    <property type="entry name" value="PGGT1B-like"/>
</dbReference>
<keyword evidence="11" id="KW-1185">Reference proteome</keyword>
<dbReference type="Pfam" id="PF00432">
    <property type="entry name" value="Prenyltrans"/>
    <property type="match status" value="1"/>
</dbReference>
<comment type="cofactor">
    <cofactor evidence="8">
        <name>Zn(2+)</name>
        <dbReference type="ChEBI" id="CHEBI:29105"/>
    </cofactor>
    <text evidence="8">Binds 1 zinc ion per subunit.</text>
</comment>
<dbReference type="AlphaFoldDB" id="A0A9P6KZB4"/>
<dbReference type="InterPro" id="IPR026873">
    <property type="entry name" value="Ptb1"/>
</dbReference>
<evidence type="ECO:0000256" key="7">
    <source>
        <dbReference type="ARBA" id="ARBA00047658"/>
    </source>
</evidence>
<dbReference type="PANTHER" id="PTHR11774:SF11">
    <property type="entry name" value="GERANYLGERANYL TRANSFERASE TYPE-2 SUBUNIT BETA"/>
    <property type="match status" value="1"/>
</dbReference>
<dbReference type="Gene3D" id="1.50.10.20">
    <property type="match status" value="1"/>
</dbReference>
<organism evidence="10 11">
    <name type="scientific">Nosema granulosis</name>
    <dbReference type="NCBI Taxonomy" id="83296"/>
    <lineage>
        <taxon>Eukaryota</taxon>
        <taxon>Fungi</taxon>
        <taxon>Fungi incertae sedis</taxon>
        <taxon>Microsporidia</taxon>
        <taxon>Nosematidae</taxon>
        <taxon>Nosema</taxon>
    </lineage>
</organism>